<keyword evidence="4" id="KW-1185">Reference proteome</keyword>
<protein>
    <recommendedName>
        <fullName evidence="2">Glabrous enhancer-binding protein-like DBD domain-containing protein</fullName>
    </recommendedName>
</protein>
<dbReference type="Proteomes" id="UP001632038">
    <property type="component" value="Unassembled WGS sequence"/>
</dbReference>
<dbReference type="PANTHER" id="PTHR31662">
    <property type="entry name" value="BNAANNG10740D PROTEIN-RELATED"/>
    <property type="match status" value="1"/>
</dbReference>
<dbReference type="EMBL" id="JAVIJP010000100">
    <property type="protein sequence ID" value="KAL3615011.1"/>
    <property type="molecule type" value="Genomic_DNA"/>
</dbReference>
<accession>A0ABD3BD41</accession>
<dbReference type="AlphaFoldDB" id="A0ABD3BD41"/>
<organism evidence="3 4">
    <name type="scientific">Castilleja foliolosa</name>
    <dbReference type="NCBI Taxonomy" id="1961234"/>
    <lineage>
        <taxon>Eukaryota</taxon>
        <taxon>Viridiplantae</taxon>
        <taxon>Streptophyta</taxon>
        <taxon>Embryophyta</taxon>
        <taxon>Tracheophyta</taxon>
        <taxon>Spermatophyta</taxon>
        <taxon>Magnoliopsida</taxon>
        <taxon>eudicotyledons</taxon>
        <taxon>Gunneridae</taxon>
        <taxon>Pentapetalae</taxon>
        <taxon>asterids</taxon>
        <taxon>lamiids</taxon>
        <taxon>Lamiales</taxon>
        <taxon>Orobanchaceae</taxon>
        <taxon>Pedicularideae</taxon>
        <taxon>Castillejinae</taxon>
        <taxon>Castilleja</taxon>
    </lineage>
</organism>
<dbReference type="InterPro" id="IPR007592">
    <property type="entry name" value="GEBP"/>
</dbReference>
<sequence length="111" mass="13181">MILFANNNKLSPYADLDAFRNFVRADLNVDPTEDQLKTKLLKFRAKYKKNMRKQASGNARSLKRHERRAFQLSKLVWANEYIDKGRKSVGRPRRAGKEMANMWRWRRVVVV</sequence>
<gene>
    <name evidence="3" type="ORF">CASFOL_040672</name>
</gene>
<name>A0ABD3BD41_9LAMI</name>
<dbReference type="PANTHER" id="PTHR31662:SF33">
    <property type="entry name" value="DNA-BINDING STOREKEEPER PROTEIN TRANSCRIPTIONAL REGULATOR-LIKE PROTEIN"/>
    <property type="match status" value="1"/>
</dbReference>
<reference evidence="4" key="1">
    <citation type="journal article" date="2024" name="IScience">
        <title>Strigolactones Initiate the Formation of Haustorium-like Structures in Castilleja.</title>
        <authorList>
            <person name="Buerger M."/>
            <person name="Peterson D."/>
            <person name="Chory J."/>
        </authorList>
    </citation>
    <scope>NUCLEOTIDE SEQUENCE [LARGE SCALE GENOMIC DNA]</scope>
</reference>
<evidence type="ECO:0000313" key="3">
    <source>
        <dbReference type="EMBL" id="KAL3615011.1"/>
    </source>
</evidence>
<evidence type="ECO:0000313" key="4">
    <source>
        <dbReference type="Proteomes" id="UP001632038"/>
    </source>
</evidence>
<dbReference type="Pfam" id="PF04504">
    <property type="entry name" value="GeBP-like_DBD"/>
    <property type="match status" value="1"/>
</dbReference>
<evidence type="ECO:0000259" key="2">
    <source>
        <dbReference type="Pfam" id="PF04504"/>
    </source>
</evidence>
<feature type="domain" description="Glabrous enhancer-binding protein-like DBD" evidence="2">
    <location>
        <begin position="1"/>
        <end position="77"/>
    </location>
</feature>
<dbReference type="InterPro" id="IPR053932">
    <property type="entry name" value="GeBP-like_DBD"/>
</dbReference>
<comment type="caution">
    <text evidence="3">The sequence shown here is derived from an EMBL/GenBank/DDBJ whole genome shotgun (WGS) entry which is preliminary data.</text>
</comment>
<proteinExistence type="inferred from homology"/>
<dbReference type="GO" id="GO:0010468">
    <property type="term" value="P:regulation of gene expression"/>
    <property type="evidence" value="ECO:0007669"/>
    <property type="project" value="UniProtKB-ARBA"/>
</dbReference>
<evidence type="ECO:0000256" key="1">
    <source>
        <dbReference type="ARBA" id="ARBA00010820"/>
    </source>
</evidence>
<comment type="similarity">
    <text evidence="1">Belongs to the GeBP family.</text>
</comment>